<proteinExistence type="predicted"/>
<organism evidence="2 3">
    <name type="scientific">Nostoc paludosum FACHB-159</name>
    <dbReference type="NCBI Taxonomy" id="2692908"/>
    <lineage>
        <taxon>Bacteria</taxon>
        <taxon>Bacillati</taxon>
        <taxon>Cyanobacteriota</taxon>
        <taxon>Cyanophyceae</taxon>
        <taxon>Nostocales</taxon>
        <taxon>Nostocaceae</taxon>
        <taxon>Nostoc</taxon>
    </lineage>
</organism>
<evidence type="ECO:0000313" key="3">
    <source>
        <dbReference type="Proteomes" id="UP000637383"/>
    </source>
</evidence>
<evidence type="ECO:0000313" key="2">
    <source>
        <dbReference type="EMBL" id="MBD2734078.1"/>
    </source>
</evidence>
<feature type="compositionally biased region" description="Pro residues" evidence="1">
    <location>
        <begin position="28"/>
        <end position="46"/>
    </location>
</feature>
<protein>
    <submittedName>
        <fullName evidence="2">Uncharacterized protein</fullName>
    </submittedName>
</protein>
<keyword evidence="3" id="KW-1185">Reference proteome</keyword>
<gene>
    <name evidence="2" type="ORF">H6H03_09135</name>
</gene>
<reference evidence="2 3" key="1">
    <citation type="journal article" date="2020" name="ISME J.">
        <title>Comparative genomics reveals insights into cyanobacterial evolution and habitat adaptation.</title>
        <authorList>
            <person name="Chen M.Y."/>
            <person name="Teng W.K."/>
            <person name="Zhao L."/>
            <person name="Hu C.X."/>
            <person name="Zhou Y.K."/>
            <person name="Han B.P."/>
            <person name="Song L.R."/>
            <person name="Shu W.S."/>
        </authorList>
    </citation>
    <scope>NUCLEOTIDE SEQUENCE [LARGE SCALE GENOMIC DNA]</scope>
    <source>
        <strain evidence="2 3">FACHB-159</strain>
    </source>
</reference>
<feature type="region of interest" description="Disordered" evidence="1">
    <location>
        <begin position="1"/>
        <end position="65"/>
    </location>
</feature>
<evidence type="ECO:0000256" key="1">
    <source>
        <dbReference type="SAM" id="MobiDB-lite"/>
    </source>
</evidence>
<dbReference type="RefSeq" id="WP_190954987.1">
    <property type="nucleotide sequence ID" value="NZ_JACJTU010000007.1"/>
</dbReference>
<comment type="caution">
    <text evidence="2">The sequence shown here is derived from an EMBL/GenBank/DDBJ whole genome shotgun (WGS) entry which is preliminary data.</text>
</comment>
<accession>A0ABR8K6X1</accession>
<dbReference type="EMBL" id="JACJTU010000007">
    <property type="protein sequence ID" value="MBD2734078.1"/>
    <property type="molecule type" value="Genomic_DNA"/>
</dbReference>
<dbReference type="Proteomes" id="UP000637383">
    <property type="component" value="Unassembled WGS sequence"/>
</dbReference>
<sequence>MGHGALGIGHRKRTRRQGERLVVSSPHLPSPQSPVPSPQSPVPSPQSPISSKYGNCDRPVSKNHT</sequence>
<name>A0ABR8K6X1_9NOSO</name>